<organism evidence="1 2">
    <name type="scientific">Reyranella aquatilis</name>
    <dbReference type="NCBI Taxonomy" id="2035356"/>
    <lineage>
        <taxon>Bacteria</taxon>
        <taxon>Pseudomonadati</taxon>
        <taxon>Pseudomonadota</taxon>
        <taxon>Alphaproteobacteria</taxon>
        <taxon>Hyphomicrobiales</taxon>
        <taxon>Reyranellaceae</taxon>
        <taxon>Reyranella</taxon>
    </lineage>
</organism>
<proteinExistence type="predicted"/>
<dbReference type="EMBL" id="JAJISD010000003">
    <property type="protein sequence ID" value="MCC8429368.1"/>
    <property type="molecule type" value="Genomic_DNA"/>
</dbReference>
<gene>
    <name evidence="1" type="ORF">LJ725_10340</name>
</gene>
<accession>A0ABS8KTF4</accession>
<evidence type="ECO:0000313" key="2">
    <source>
        <dbReference type="Proteomes" id="UP001198862"/>
    </source>
</evidence>
<protein>
    <recommendedName>
        <fullName evidence="3">TniQ protein</fullName>
    </recommendedName>
</protein>
<sequence>MNDTDAQLDRHAEFEQTIVGRFRGALSDEDRGLMARTFWISDPEALPNLLDRVPARDEVPEIEYRYDVTPPKGKSRPYVRCAHCFRPIHWKGNVARYADGCRLLLGCDCGEKQFGFRWSGREEHFSDRMSRHDLLMRLEGLETALPLLHSFLVMLSEYPGLEGLISLRDELHTKMPELVSLLTRVLHASGGELEITEHIRDVAAEIARDDRQKYAKNPETKPIFISVTKSLGRIAGASFVLEGASPLIDARKLVNACTHLQRRFALVTSRHVLEASALLEEGEAVVRAADGIVSRLEAANKFFGLSNLQAIIQWLRKRMKLTVYTVSQAALARLGEVETVRIERRLIAVPEWSSRKRIGDLLGI</sequence>
<dbReference type="Proteomes" id="UP001198862">
    <property type="component" value="Unassembled WGS sequence"/>
</dbReference>
<comment type="caution">
    <text evidence="1">The sequence shown here is derived from an EMBL/GenBank/DDBJ whole genome shotgun (WGS) entry which is preliminary data.</text>
</comment>
<evidence type="ECO:0008006" key="3">
    <source>
        <dbReference type="Google" id="ProtNLM"/>
    </source>
</evidence>
<keyword evidence="2" id="KW-1185">Reference proteome</keyword>
<name>A0ABS8KTF4_9HYPH</name>
<evidence type="ECO:0000313" key="1">
    <source>
        <dbReference type="EMBL" id="MCC8429368.1"/>
    </source>
</evidence>
<dbReference type="RefSeq" id="WP_068191927.1">
    <property type="nucleotide sequence ID" value="NZ_JAJISD010000003.1"/>
</dbReference>
<reference evidence="1 2" key="1">
    <citation type="submission" date="2021-11" db="EMBL/GenBank/DDBJ databases">
        <authorList>
            <person name="Lee D.-H."/>
            <person name="Kim S.-B."/>
        </authorList>
    </citation>
    <scope>NUCLEOTIDE SEQUENCE [LARGE SCALE GENOMIC DNA]</scope>
    <source>
        <strain evidence="1 2">KCTC 52223</strain>
    </source>
</reference>